<dbReference type="InterPro" id="IPR011010">
    <property type="entry name" value="DNA_brk_join_enz"/>
</dbReference>
<dbReference type="GO" id="GO:0006310">
    <property type="term" value="P:DNA recombination"/>
    <property type="evidence" value="ECO:0007669"/>
    <property type="project" value="UniProtKB-KW"/>
</dbReference>
<dbReference type="GO" id="GO:0015074">
    <property type="term" value="P:DNA integration"/>
    <property type="evidence" value="ECO:0007669"/>
    <property type="project" value="InterPro"/>
</dbReference>
<dbReference type="Gene3D" id="1.10.443.10">
    <property type="entry name" value="Intergrase catalytic core"/>
    <property type="match status" value="1"/>
</dbReference>
<dbReference type="GO" id="GO:0003677">
    <property type="term" value="F:DNA binding"/>
    <property type="evidence" value="ECO:0007669"/>
    <property type="project" value="InterPro"/>
</dbReference>
<keyword evidence="1" id="KW-0233">DNA recombination</keyword>
<protein>
    <submittedName>
        <fullName evidence="2">Uncharacterized protein</fullName>
    </submittedName>
</protein>
<sequence length="349" mass="39627">MRRAVVKAKMKSTRKQDVFGHSFLLTCWNLMCRAKSTESIRYGHLSWREDSMTMSFAHMKNDQDGSRPRDPRHVYANRTMPEVCPVLGIAVYFAIMGFTQDGKLFPGGNQYSRFLKVLKSVLCGDLMRDVLTEAGMTHGAFGTHSTRKGAATYVSSCSTSGPFTASICLRAGWKLPGVQDKYVYFEAADDMVLDFLLTLLTLRFYRRFFNTQSGQTQDALELRQRIQVALDAVFPGLPVWIGIFDVSQNLFAAKSTFDPFIFDTPLFKMNNEPQLQWQKQRVECRKCQMVDYITATGIPPHFILMFRLSCYRAELACMRGTFAESFESALKRHINGSVMTVEALEAAFT</sequence>
<dbReference type="EMBL" id="JASMQC010000024">
    <property type="protein sequence ID" value="KAK1935028.1"/>
    <property type="molecule type" value="Genomic_DNA"/>
</dbReference>
<dbReference type="SUPFAM" id="SSF56349">
    <property type="entry name" value="DNA breaking-rejoining enzymes"/>
    <property type="match status" value="1"/>
</dbReference>
<evidence type="ECO:0000313" key="2">
    <source>
        <dbReference type="EMBL" id="KAK1935028.1"/>
    </source>
</evidence>
<gene>
    <name evidence="2" type="ORF">P3T76_010794</name>
</gene>
<evidence type="ECO:0000313" key="3">
    <source>
        <dbReference type="Proteomes" id="UP001259832"/>
    </source>
</evidence>
<keyword evidence="3" id="KW-1185">Reference proteome</keyword>
<evidence type="ECO:0000256" key="1">
    <source>
        <dbReference type="ARBA" id="ARBA00023172"/>
    </source>
</evidence>
<dbReference type="Proteomes" id="UP001259832">
    <property type="component" value="Unassembled WGS sequence"/>
</dbReference>
<organism evidence="2 3">
    <name type="scientific">Phytophthora citrophthora</name>
    <dbReference type="NCBI Taxonomy" id="4793"/>
    <lineage>
        <taxon>Eukaryota</taxon>
        <taxon>Sar</taxon>
        <taxon>Stramenopiles</taxon>
        <taxon>Oomycota</taxon>
        <taxon>Peronosporomycetes</taxon>
        <taxon>Peronosporales</taxon>
        <taxon>Peronosporaceae</taxon>
        <taxon>Phytophthora</taxon>
    </lineage>
</organism>
<reference evidence="2" key="1">
    <citation type="submission" date="2023-08" db="EMBL/GenBank/DDBJ databases">
        <title>Reference Genome Resource for the Citrus Pathogen Phytophthora citrophthora.</title>
        <authorList>
            <person name="Moller H."/>
            <person name="Coetzee B."/>
            <person name="Rose L.J."/>
            <person name="Van Niekerk J.M."/>
        </authorList>
    </citation>
    <scope>NUCLEOTIDE SEQUENCE</scope>
    <source>
        <strain evidence="2">STE-U-9442</strain>
    </source>
</reference>
<proteinExistence type="predicted"/>
<name>A0AAD9GAS5_9STRA</name>
<dbReference type="InterPro" id="IPR013762">
    <property type="entry name" value="Integrase-like_cat_sf"/>
</dbReference>
<accession>A0AAD9GAS5</accession>
<dbReference type="AlphaFoldDB" id="A0AAD9GAS5"/>
<comment type="caution">
    <text evidence="2">The sequence shown here is derived from an EMBL/GenBank/DDBJ whole genome shotgun (WGS) entry which is preliminary data.</text>
</comment>